<keyword evidence="2" id="KW-1185">Reference proteome</keyword>
<dbReference type="EMBL" id="KP876465">
    <property type="protein sequence ID" value="AKA61676.1"/>
    <property type="molecule type" value="Genomic_DNA"/>
</dbReference>
<evidence type="ECO:0000313" key="1">
    <source>
        <dbReference type="EMBL" id="AKA61676.1"/>
    </source>
</evidence>
<name>A0A0E3JJC1_9CAUD</name>
<reference evidence="1 2" key="1">
    <citation type="submission" date="2015-03" db="EMBL/GenBank/DDBJ databases">
        <authorList>
            <person name="Djamen P.Y."/>
            <person name="Nguyen L."/>
            <person name="Gibbs Z.A."/>
            <person name="Donegan-Quick R."/>
            <person name="Visi D.K."/>
            <person name="Allen M.S."/>
            <person name="Hughes L.E."/>
            <person name="Bradley K.W."/>
            <person name="Asai D.J."/>
            <person name="Bowman C.A."/>
            <person name="Russell D.A."/>
            <person name="Pope W.H."/>
            <person name="Jacobs-Sera D."/>
            <person name="Hendrix R.W."/>
            <person name="Hatfull G.F."/>
        </authorList>
    </citation>
    <scope>NUCLEOTIDE SEQUENCE [LARGE SCALE GENOMIC DNA]</scope>
</reference>
<evidence type="ECO:0000313" key="2">
    <source>
        <dbReference type="Proteomes" id="UP000033007"/>
    </source>
</evidence>
<gene>
    <name evidence="1" type="ORF">SEA_YDN12_9</name>
</gene>
<dbReference type="RefSeq" id="YP_009215312.1">
    <property type="nucleotide sequence ID" value="NC_028974.1"/>
</dbReference>
<organism evidence="1 2">
    <name type="scientific">Streptomyces phage YDN12</name>
    <dbReference type="NCBI Taxonomy" id="1636183"/>
    <lineage>
        <taxon>Viruses</taxon>
        <taxon>Duplodnaviria</taxon>
        <taxon>Heunggongvirae</taxon>
        <taxon>Uroviricota</taxon>
        <taxon>Caudoviricetes</taxon>
        <taxon>Woodruffvirus</taxon>
        <taxon>Woodruffvirus YDN12</taxon>
    </lineage>
</organism>
<accession>A0A0E3JJC1</accession>
<dbReference type="KEGG" id="vg:26641638"/>
<protein>
    <submittedName>
        <fullName evidence="1">Uncharacterized protein</fullName>
    </submittedName>
</protein>
<dbReference type="Proteomes" id="UP000033007">
    <property type="component" value="Segment"/>
</dbReference>
<proteinExistence type="predicted"/>
<dbReference type="GeneID" id="26641638"/>
<sequence>MTLRVWQKRRSHRCRSGRCGSEFPTFRIDTVFRHGTHTVTHRTRARTCSSAVPA</sequence>